<organism evidence="4 5">
    <name type="scientific">Tegillarca granosa</name>
    <name type="common">Malaysian cockle</name>
    <name type="synonym">Anadara granosa</name>
    <dbReference type="NCBI Taxonomy" id="220873"/>
    <lineage>
        <taxon>Eukaryota</taxon>
        <taxon>Metazoa</taxon>
        <taxon>Spiralia</taxon>
        <taxon>Lophotrochozoa</taxon>
        <taxon>Mollusca</taxon>
        <taxon>Bivalvia</taxon>
        <taxon>Autobranchia</taxon>
        <taxon>Pteriomorphia</taxon>
        <taxon>Arcoida</taxon>
        <taxon>Arcoidea</taxon>
        <taxon>Arcidae</taxon>
        <taxon>Tegillarca</taxon>
    </lineage>
</organism>
<keyword evidence="5" id="KW-1185">Reference proteome</keyword>
<evidence type="ECO:0000313" key="5">
    <source>
        <dbReference type="Proteomes" id="UP001217089"/>
    </source>
</evidence>
<accession>A0ABQ9F903</accession>
<dbReference type="Pfam" id="PF00530">
    <property type="entry name" value="SRCR"/>
    <property type="match status" value="4"/>
</dbReference>
<keyword evidence="1 2" id="KW-1015">Disulfide bond</keyword>
<name>A0ABQ9F903_TEGGR</name>
<dbReference type="PROSITE" id="PS50287">
    <property type="entry name" value="SRCR_2"/>
    <property type="match status" value="3"/>
</dbReference>
<evidence type="ECO:0000313" key="4">
    <source>
        <dbReference type="EMBL" id="KAJ8312357.1"/>
    </source>
</evidence>
<dbReference type="Gene3D" id="3.10.250.10">
    <property type="entry name" value="SRCR-like domain"/>
    <property type="match status" value="4"/>
</dbReference>
<dbReference type="PANTHER" id="PTHR48071:SF28">
    <property type="entry name" value="SRCR DOMAIN-CONTAINING PROTEIN"/>
    <property type="match status" value="1"/>
</dbReference>
<evidence type="ECO:0000259" key="3">
    <source>
        <dbReference type="PROSITE" id="PS50287"/>
    </source>
</evidence>
<dbReference type="PROSITE" id="PS00420">
    <property type="entry name" value="SRCR_1"/>
    <property type="match status" value="3"/>
</dbReference>
<comment type="caution">
    <text evidence="2">Lacks conserved residue(s) required for the propagation of feature annotation.</text>
</comment>
<feature type="domain" description="SRCR" evidence="3">
    <location>
        <begin position="182"/>
        <end position="289"/>
    </location>
</feature>
<sequence>MVRVEVFYNGTWGSVCDSEWDENDATVVCKMLGYGITIITIICIKGSIRISDGSDKFSGRVEIYHGGQWGTICNKDFDVKEARVVCSMLGLTGGTPYNTPGGRGVIWMDYLQCNGQEVSLTECPHNGWGIIDCSHSDDVGVHCGKFIKCTKNVGCVMVENILSVKDKVNTYISLLFCNIVNVRLVNGTASNKGRVEIFHNGQWGTICDDSWNNNDAHVVCKMLGYGSEWGNTNCQHKDDAGVSCDFKDVIRIVDGRNPRQGRVEIFHNGQWGTICDDAWDNNDAIVACRMAGYRFE</sequence>
<dbReference type="SMART" id="SM00202">
    <property type="entry name" value="SR"/>
    <property type="match status" value="2"/>
</dbReference>
<dbReference type="InterPro" id="IPR001190">
    <property type="entry name" value="SRCR"/>
</dbReference>
<proteinExistence type="predicted"/>
<protein>
    <recommendedName>
        <fullName evidence="3">SRCR domain-containing protein</fullName>
    </recommendedName>
</protein>
<feature type="disulfide bond" evidence="2">
    <location>
        <begin position="113"/>
        <end position="123"/>
    </location>
</feature>
<dbReference type="InterPro" id="IPR036772">
    <property type="entry name" value="SRCR-like_dom_sf"/>
</dbReference>
<dbReference type="Proteomes" id="UP001217089">
    <property type="component" value="Unassembled WGS sequence"/>
</dbReference>
<comment type="caution">
    <text evidence="4">The sequence shown here is derived from an EMBL/GenBank/DDBJ whole genome shotgun (WGS) entry which is preliminary data.</text>
</comment>
<feature type="domain" description="SRCR" evidence="3">
    <location>
        <begin position="48"/>
        <end position="144"/>
    </location>
</feature>
<dbReference type="SUPFAM" id="SSF56487">
    <property type="entry name" value="SRCR-like"/>
    <property type="match status" value="4"/>
</dbReference>
<evidence type="ECO:0000256" key="2">
    <source>
        <dbReference type="PROSITE-ProRule" id="PRU00196"/>
    </source>
</evidence>
<gene>
    <name evidence="4" type="ORF">KUTeg_009730</name>
</gene>
<reference evidence="4 5" key="1">
    <citation type="submission" date="2022-12" db="EMBL/GenBank/DDBJ databases">
        <title>Chromosome-level genome of Tegillarca granosa.</title>
        <authorList>
            <person name="Kim J."/>
        </authorList>
    </citation>
    <scope>NUCLEOTIDE SEQUENCE [LARGE SCALE GENOMIC DNA]</scope>
    <source>
        <strain evidence="4">Teg-2019</strain>
        <tissue evidence="4">Adductor muscle</tissue>
    </source>
</reference>
<dbReference type="EMBL" id="JARBDR010000440">
    <property type="protein sequence ID" value="KAJ8312357.1"/>
    <property type="molecule type" value="Genomic_DNA"/>
</dbReference>
<evidence type="ECO:0000256" key="1">
    <source>
        <dbReference type="ARBA" id="ARBA00023157"/>
    </source>
</evidence>
<feature type="domain" description="SRCR" evidence="3">
    <location>
        <begin position="1"/>
        <end position="35"/>
    </location>
</feature>
<dbReference type="PANTHER" id="PTHR48071">
    <property type="entry name" value="SRCR DOMAIN-CONTAINING PROTEIN"/>
    <property type="match status" value="1"/>
</dbReference>
<dbReference type="PRINTS" id="PR00258">
    <property type="entry name" value="SPERACTRCPTR"/>
</dbReference>